<keyword evidence="1" id="KW-0472">Membrane</keyword>
<dbReference type="InterPro" id="IPR049458">
    <property type="entry name" value="EpsG-like"/>
</dbReference>
<comment type="caution">
    <text evidence="2">The sequence shown here is derived from an EMBL/GenBank/DDBJ whole genome shotgun (WGS) entry which is preliminary data.</text>
</comment>
<dbReference type="EMBL" id="JAOCIZ010000061">
    <property type="protein sequence ID" value="MDH1506338.1"/>
    <property type="molecule type" value="Genomic_DNA"/>
</dbReference>
<keyword evidence="1" id="KW-0812">Transmembrane</keyword>
<feature type="transmembrane region" description="Helical" evidence="1">
    <location>
        <begin position="139"/>
        <end position="158"/>
    </location>
</feature>
<dbReference type="AlphaFoldDB" id="A0AA42UEV0"/>
<feature type="transmembrane region" description="Helical" evidence="1">
    <location>
        <begin position="203"/>
        <end position="228"/>
    </location>
</feature>
<dbReference type="Pfam" id="PF14897">
    <property type="entry name" value="EpsG"/>
    <property type="match status" value="1"/>
</dbReference>
<feature type="transmembrane region" description="Helical" evidence="1">
    <location>
        <begin position="170"/>
        <end position="191"/>
    </location>
</feature>
<feature type="transmembrane region" description="Helical" evidence="1">
    <location>
        <begin position="302"/>
        <end position="322"/>
    </location>
</feature>
<evidence type="ECO:0000313" key="3">
    <source>
        <dbReference type="Proteomes" id="UP001161704"/>
    </source>
</evidence>
<reference evidence="2" key="1">
    <citation type="submission" date="2022-09" db="EMBL/GenBank/DDBJ databases">
        <title>Intensive care unit water sources are persistently colonized with multi-drug resistant bacteria and are the site of extensive horizontal gene transfer of antibiotic resistance genes.</title>
        <authorList>
            <person name="Diorio-Toth L."/>
        </authorList>
    </citation>
    <scope>NUCLEOTIDE SEQUENCE</scope>
    <source>
        <strain evidence="2">GD03710</strain>
    </source>
</reference>
<organism evidence="2 3">
    <name type="scientific">Aeromonas caviae</name>
    <name type="common">Aeromonas punctata</name>
    <dbReference type="NCBI Taxonomy" id="648"/>
    <lineage>
        <taxon>Bacteria</taxon>
        <taxon>Pseudomonadati</taxon>
        <taxon>Pseudomonadota</taxon>
        <taxon>Gammaproteobacteria</taxon>
        <taxon>Aeromonadales</taxon>
        <taxon>Aeromonadaceae</taxon>
        <taxon>Aeromonas</taxon>
    </lineage>
</organism>
<feature type="transmembrane region" description="Helical" evidence="1">
    <location>
        <begin position="278"/>
        <end position="296"/>
    </location>
</feature>
<feature type="transmembrane region" description="Helical" evidence="1">
    <location>
        <begin position="6"/>
        <end position="24"/>
    </location>
</feature>
<proteinExistence type="predicted"/>
<feature type="transmembrane region" description="Helical" evidence="1">
    <location>
        <begin position="248"/>
        <end position="269"/>
    </location>
</feature>
<name>A0AA42UEV0_AERCA</name>
<feature type="transmembrane region" description="Helical" evidence="1">
    <location>
        <begin position="97"/>
        <end position="115"/>
    </location>
</feature>
<accession>A0AA42UEV0</accession>
<dbReference type="Proteomes" id="UP001161704">
    <property type="component" value="Unassembled WGS sequence"/>
</dbReference>
<evidence type="ECO:0000256" key="1">
    <source>
        <dbReference type="SAM" id="Phobius"/>
    </source>
</evidence>
<sequence>MILLEAVFGIFFIFSCLEFVFFKYMSREMKLSLLLCPMAFVFVVAGFNTTSPDYLNYLQYISLSKLDGLSYVDEKLIEPFFSFTSALIYFITGDLKISYALFPVTSCFLISYVVFKKSPFFFLSMLIYLSHAYLNKELIQIRAGLISALLVFSVYLISEKKNIKSSILLIISPLIHFSASAQFIPLSFLHFMRNKVGLKSGVVVLVILSMIFSMSGAFEFIITFLSSVNLIPDVVNGYLGWDEYNYKLGLLNPVLLKGIFVFLLSLIILKTEIEHDVFVRYSWCLYAFGLFWLALFSDIAILAARISSIFSIFEIFLLSICLERIRYWRALLFMLISVYAVTTLFINLYIKDILSNIDLGLA</sequence>
<protein>
    <submittedName>
        <fullName evidence="2">EpsG family protein</fullName>
    </submittedName>
</protein>
<gene>
    <name evidence="2" type="ORF">N5I20_14860</name>
</gene>
<feature type="transmembrane region" description="Helical" evidence="1">
    <location>
        <begin position="331"/>
        <end position="350"/>
    </location>
</feature>
<dbReference type="RefSeq" id="WP_279982871.1">
    <property type="nucleotide sequence ID" value="NZ_JAOCIZ010000061.1"/>
</dbReference>
<feature type="transmembrane region" description="Helical" evidence="1">
    <location>
        <begin position="31"/>
        <end position="50"/>
    </location>
</feature>
<evidence type="ECO:0000313" key="2">
    <source>
        <dbReference type="EMBL" id="MDH1506338.1"/>
    </source>
</evidence>
<keyword evidence="1" id="KW-1133">Transmembrane helix</keyword>